<dbReference type="EMBL" id="AYXT01000001">
    <property type="protein sequence ID" value="ETF04694.1"/>
    <property type="molecule type" value="Genomic_DNA"/>
</dbReference>
<keyword evidence="1" id="KW-1133">Transmembrane helix</keyword>
<keyword evidence="3" id="KW-1185">Reference proteome</keyword>
<dbReference type="HOGENOM" id="CLU_2535103_0_0_4"/>
<keyword evidence="1" id="KW-0812">Transmembrane</keyword>
<dbReference type="PATRIC" id="fig|1424334.3.peg.518"/>
<feature type="transmembrane region" description="Helical" evidence="1">
    <location>
        <begin position="42"/>
        <end position="63"/>
    </location>
</feature>
<sequence>MFVLFNIAMVVWVLVAMGVFESVDPDTQKEALPHGTEQSAGIGVSMIVMIWLICNAVLGVLVWDTRARKRALRESTNQLSEED</sequence>
<dbReference type="Proteomes" id="UP000018733">
    <property type="component" value="Unassembled WGS sequence"/>
</dbReference>
<evidence type="ECO:0000256" key="1">
    <source>
        <dbReference type="SAM" id="Phobius"/>
    </source>
</evidence>
<name>V8R098_9BURK</name>
<keyword evidence="1" id="KW-0472">Membrane</keyword>
<evidence type="ECO:0000313" key="2">
    <source>
        <dbReference type="EMBL" id="ETF04694.1"/>
    </source>
</evidence>
<evidence type="ECO:0000313" key="3">
    <source>
        <dbReference type="Proteomes" id="UP000018733"/>
    </source>
</evidence>
<protein>
    <submittedName>
        <fullName evidence="2">Uncharacterized protein</fullName>
    </submittedName>
</protein>
<gene>
    <name evidence="2" type="ORF">W822_02590</name>
</gene>
<proteinExistence type="predicted"/>
<comment type="caution">
    <text evidence="2">The sequence shown here is derived from an EMBL/GenBank/DDBJ whole genome shotgun (WGS) entry which is preliminary data.</text>
</comment>
<accession>V8R098</accession>
<organism evidence="2 3">
    <name type="scientific">Advenella kashmirensis W13003</name>
    <dbReference type="NCBI Taxonomy" id="1424334"/>
    <lineage>
        <taxon>Bacteria</taxon>
        <taxon>Pseudomonadati</taxon>
        <taxon>Pseudomonadota</taxon>
        <taxon>Betaproteobacteria</taxon>
        <taxon>Burkholderiales</taxon>
        <taxon>Alcaligenaceae</taxon>
    </lineage>
</organism>
<dbReference type="AlphaFoldDB" id="V8R098"/>
<reference evidence="2 3" key="1">
    <citation type="journal article" date="2014" name="Genome Announc.">
        <title>Draft Genome Sequence of Advenella kashmirensis Strain W13003, a Polycyclic Aromatic Hydrocarbon-Degrading Bacterium.</title>
        <authorList>
            <person name="Wang X."/>
            <person name="Jin D."/>
            <person name="Zhou L."/>
            <person name="Wu L."/>
            <person name="An W."/>
            <person name="Zhao L."/>
        </authorList>
    </citation>
    <scope>NUCLEOTIDE SEQUENCE [LARGE SCALE GENOMIC DNA]</scope>
    <source>
        <strain evidence="2 3">W13003</strain>
    </source>
</reference>